<gene>
    <name evidence="6" type="ORF">OHT75_12640</name>
</gene>
<name>A0ABT3IBI7_9GAMM</name>
<dbReference type="RefSeq" id="WP_264727135.1">
    <property type="nucleotide sequence ID" value="NZ_JAPDMX010000028.1"/>
</dbReference>
<dbReference type="EMBL" id="JAPDMX010000028">
    <property type="protein sequence ID" value="MCW3173330.1"/>
    <property type="molecule type" value="Genomic_DNA"/>
</dbReference>
<reference evidence="6" key="1">
    <citation type="submission" date="2022-10" db="EMBL/GenBank/DDBJ databases">
        <title>Shewanella flava sp. nov, isolated from the estuary of the Fenhe River into the Yellow River.</title>
        <authorList>
            <person name="Li Y."/>
        </authorList>
    </citation>
    <scope>NUCLEOTIDE SEQUENCE</scope>
    <source>
        <strain evidence="6">FYR11-62</strain>
    </source>
</reference>
<keyword evidence="3 5" id="KW-1133">Transmembrane helix</keyword>
<evidence type="ECO:0000256" key="2">
    <source>
        <dbReference type="ARBA" id="ARBA00022692"/>
    </source>
</evidence>
<evidence type="ECO:0000313" key="7">
    <source>
        <dbReference type="Proteomes" id="UP001163714"/>
    </source>
</evidence>
<keyword evidence="1" id="KW-1003">Cell membrane</keyword>
<sequence>MPHEIAFGEIYGPPLLALIPIAYILMIIFTKISTKLGWYKWIALPAIFELSLVAIFTIALSQMMAIT</sequence>
<evidence type="ECO:0000256" key="3">
    <source>
        <dbReference type="ARBA" id="ARBA00022989"/>
    </source>
</evidence>
<proteinExistence type="predicted"/>
<evidence type="ECO:0000256" key="5">
    <source>
        <dbReference type="SAM" id="Phobius"/>
    </source>
</evidence>
<protein>
    <submittedName>
        <fullName evidence="6">DUF1656 domain-containing protein</fullName>
    </submittedName>
</protein>
<keyword evidence="2 5" id="KW-0812">Transmembrane</keyword>
<evidence type="ECO:0000256" key="1">
    <source>
        <dbReference type="ARBA" id="ARBA00022475"/>
    </source>
</evidence>
<organism evidence="6 7">
    <name type="scientific">Shewanella subflava</name>
    <dbReference type="NCBI Taxonomy" id="2986476"/>
    <lineage>
        <taxon>Bacteria</taxon>
        <taxon>Pseudomonadati</taxon>
        <taxon>Pseudomonadota</taxon>
        <taxon>Gammaproteobacteria</taxon>
        <taxon>Alteromonadales</taxon>
        <taxon>Shewanellaceae</taxon>
        <taxon>Shewanella</taxon>
    </lineage>
</organism>
<keyword evidence="7" id="KW-1185">Reference proteome</keyword>
<dbReference type="InterPro" id="IPR012451">
    <property type="entry name" value="DUF1656"/>
</dbReference>
<accession>A0ABT3IBI7</accession>
<feature type="transmembrane region" description="Helical" evidence="5">
    <location>
        <begin position="12"/>
        <end position="29"/>
    </location>
</feature>
<dbReference type="Proteomes" id="UP001163714">
    <property type="component" value="Unassembled WGS sequence"/>
</dbReference>
<dbReference type="Pfam" id="PF07869">
    <property type="entry name" value="DUF1656"/>
    <property type="match status" value="1"/>
</dbReference>
<evidence type="ECO:0000313" key="6">
    <source>
        <dbReference type="EMBL" id="MCW3173330.1"/>
    </source>
</evidence>
<keyword evidence="4 5" id="KW-0472">Membrane</keyword>
<feature type="transmembrane region" description="Helical" evidence="5">
    <location>
        <begin position="41"/>
        <end position="66"/>
    </location>
</feature>
<evidence type="ECO:0000256" key="4">
    <source>
        <dbReference type="ARBA" id="ARBA00023136"/>
    </source>
</evidence>
<comment type="caution">
    <text evidence="6">The sequence shown here is derived from an EMBL/GenBank/DDBJ whole genome shotgun (WGS) entry which is preliminary data.</text>
</comment>